<dbReference type="STRING" id="1797768.A3C59_00885"/>
<evidence type="ECO:0000313" key="2">
    <source>
        <dbReference type="Proteomes" id="UP000176902"/>
    </source>
</evidence>
<evidence type="ECO:0000313" key="1">
    <source>
        <dbReference type="EMBL" id="OGE31297.1"/>
    </source>
</evidence>
<dbReference type="EMBL" id="MFCV01000042">
    <property type="protein sequence ID" value="OGE31297.1"/>
    <property type="molecule type" value="Genomic_DNA"/>
</dbReference>
<dbReference type="AlphaFoldDB" id="A0A1F5JRN6"/>
<reference evidence="1 2" key="1">
    <citation type="journal article" date="2016" name="Nat. Commun.">
        <title>Thousands of microbial genomes shed light on interconnected biogeochemical processes in an aquifer system.</title>
        <authorList>
            <person name="Anantharaman K."/>
            <person name="Brown C.T."/>
            <person name="Hug L.A."/>
            <person name="Sharon I."/>
            <person name="Castelle C.J."/>
            <person name="Probst A.J."/>
            <person name="Thomas B.C."/>
            <person name="Singh A."/>
            <person name="Wilkins M.J."/>
            <person name="Karaoz U."/>
            <person name="Brodie E.L."/>
            <person name="Williams K.H."/>
            <person name="Hubbard S.S."/>
            <person name="Banfield J.F."/>
        </authorList>
    </citation>
    <scope>NUCLEOTIDE SEQUENCE [LARGE SCALE GENOMIC DNA]</scope>
</reference>
<protein>
    <submittedName>
        <fullName evidence="1">Uncharacterized protein</fullName>
    </submittedName>
</protein>
<accession>A0A1F5JRN6</accession>
<organism evidence="1 2">
    <name type="scientific">Candidatus Daviesbacteria bacterium RIFCSPHIGHO2_02_FULL_36_13</name>
    <dbReference type="NCBI Taxonomy" id="1797768"/>
    <lineage>
        <taxon>Bacteria</taxon>
        <taxon>Candidatus Daviesiibacteriota</taxon>
    </lineage>
</organism>
<comment type="caution">
    <text evidence="1">The sequence shown here is derived from an EMBL/GenBank/DDBJ whole genome shotgun (WGS) entry which is preliminary data.</text>
</comment>
<gene>
    <name evidence="1" type="ORF">A3C59_00885</name>
</gene>
<name>A0A1F5JRN6_9BACT</name>
<dbReference type="Proteomes" id="UP000176902">
    <property type="component" value="Unassembled WGS sequence"/>
</dbReference>
<sequence>MSSINITTTDEYIIMRIPKNSPEGRKLSGKREITEDEALKIFTQAKKDYKTGKLEEIQDLSQLL</sequence>
<proteinExistence type="predicted"/>